<dbReference type="InterPro" id="IPR027417">
    <property type="entry name" value="P-loop_NTPase"/>
</dbReference>
<feature type="transmembrane region" description="Helical" evidence="1">
    <location>
        <begin position="62"/>
        <end position="84"/>
    </location>
</feature>
<keyword evidence="1" id="KW-0472">Membrane</keyword>
<reference evidence="2 3" key="1">
    <citation type="submission" date="2017-08" db="EMBL/GenBank/DDBJ databases">
        <title>Infants hospitalized years apart are colonized by the same room-sourced microbial strains.</title>
        <authorList>
            <person name="Brooks B."/>
            <person name="Olm M.R."/>
            <person name="Firek B.A."/>
            <person name="Baker R."/>
            <person name="Thomas B.C."/>
            <person name="Morowitz M.J."/>
            <person name="Banfield J.F."/>
        </authorList>
    </citation>
    <scope>NUCLEOTIDE SEQUENCE [LARGE SCALE GENOMIC DNA]</scope>
    <source>
        <strain evidence="2">S2_003_000_R2_14</strain>
    </source>
</reference>
<name>A0A2W5W2Z5_9BACT</name>
<comment type="caution">
    <text evidence="2">The sequence shown here is derived from an EMBL/GenBank/DDBJ whole genome shotgun (WGS) entry which is preliminary data.</text>
</comment>
<dbReference type="Proteomes" id="UP000249061">
    <property type="component" value="Unassembled WGS sequence"/>
</dbReference>
<keyword evidence="1" id="KW-1133">Transmembrane helix</keyword>
<evidence type="ECO:0000256" key="1">
    <source>
        <dbReference type="SAM" id="Phobius"/>
    </source>
</evidence>
<dbReference type="Gene3D" id="3.30.420.240">
    <property type="match status" value="1"/>
</dbReference>
<organism evidence="2 3">
    <name type="scientific">Archangium gephyra</name>
    <dbReference type="NCBI Taxonomy" id="48"/>
    <lineage>
        <taxon>Bacteria</taxon>
        <taxon>Pseudomonadati</taxon>
        <taxon>Myxococcota</taxon>
        <taxon>Myxococcia</taxon>
        <taxon>Myxococcales</taxon>
        <taxon>Cystobacterineae</taxon>
        <taxon>Archangiaceae</taxon>
        <taxon>Archangium</taxon>
    </lineage>
</organism>
<dbReference type="AlphaFoldDB" id="A0A2W5W2Z5"/>
<dbReference type="Gene3D" id="3.40.50.300">
    <property type="entry name" value="P-loop containing nucleotide triphosphate hydrolases"/>
    <property type="match status" value="1"/>
</dbReference>
<evidence type="ECO:0008006" key="4">
    <source>
        <dbReference type="Google" id="ProtNLM"/>
    </source>
</evidence>
<dbReference type="EMBL" id="QFQP01000002">
    <property type="protein sequence ID" value="PZR17521.1"/>
    <property type="molecule type" value="Genomic_DNA"/>
</dbReference>
<keyword evidence="1" id="KW-0812">Transmembrane</keyword>
<sequence length="495" mass="55078">MSDEKEEREAAIRGLMRWRSDVVAFARECLGFEPDDWQLEYMRALTERRNRRMPSEERKRRFALKACVGPGKTAVLAIVVWWFISTRVDAKGAATSITDDNLKANLWAELAKWQDRSPFLKKAFEWTATQVRSRERPATWFIDARRWAKSADPNTLGNTLAGLHGDNVIFVIDEAGGVPAEVAAAAEGGLANVNEDEGREAIFLIAGNPTHLSGPLYAACTRDAARWHVQEITGDPDNPRRAKRISIVWAREMIASYGRDSDVVKVKVLGQFPSISPDSLLGPDDVSRSMLRVLPDVAWKHEVKILGVDVARQGDDRTVLMLRQGPVAFRPRVLRIPDLFQVSGQVAQVINQQNPDAVFIDIAMGAGVADNLRAWGHDVTLVPFSAADYDGQFKNVRAGMWWRMAQWVRTVGATPDMPELRAELVVPKYKFDAASKLQLESKEEIKKRLGYSPDVADALALTFTSPVATKKVREEIAAATGRVAKGADYNPYARG</sequence>
<evidence type="ECO:0000313" key="3">
    <source>
        <dbReference type="Proteomes" id="UP000249061"/>
    </source>
</evidence>
<evidence type="ECO:0000313" key="2">
    <source>
        <dbReference type="EMBL" id="PZR17521.1"/>
    </source>
</evidence>
<protein>
    <recommendedName>
        <fullName evidence="4">Terminase</fullName>
    </recommendedName>
</protein>
<accession>A0A2W5W2Z5</accession>
<proteinExistence type="predicted"/>
<gene>
    <name evidence="2" type="ORF">DI536_04195</name>
</gene>